<dbReference type="RefSeq" id="WP_211467988.1">
    <property type="nucleotide sequence ID" value="NZ_JAGSXH010000036.1"/>
</dbReference>
<keyword evidence="1" id="KW-0808">Transferase</keyword>
<dbReference type="PANTHER" id="PTHR43877:SF2">
    <property type="entry name" value="AMINOALKYLPHOSPHONATE N-ACETYLTRANSFERASE-RELATED"/>
    <property type="match status" value="1"/>
</dbReference>
<keyword evidence="5" id="KW-1185">Reference proteome</keyword>
<dbReference type="Pfam" id="PF00583">
    <property type="entry name" value="Acetyltransf_1"/>
    <property type="match status" value="1"/>
</dbReference>
<gene>
    <name evidence="4" type="ORF">KGA66_12585</name>
</gene>
<proteinExistence type="predicted"/>
<dbReference type="PROSITE" id="PS51186">
    <property type="entry name" value="GNAT"/>
    <property type="match status" value="1"/>
</dbReference>
<dbReference type="AlphaFoldDB" id="A0A8J7WQ72"/>
<dbReference type="Gene3D" id="3.40.630.30">
    <property type="match status" value="1"/>
</dbReference>
<evidence type="ECO:0000313" key="4">
    <source>
        <dbReference type="EMBL" id="MBS2963887.1"/>
    </source>
</evidence>
<dbReference type="PANTHER" id="PTHR43877">
    <property type="entry name" value="AMINOALKYLPHOSPHONATE N-ACETYLTRANSFERASE-RELATED-RELATED"/>
    <property type="match status" value="1"/>
</dbReference>
<protein>
    <submittedName>
        <fullName evidence="4">GNAT family N-acetyltransferase</fullName>
    </submittedName>
</protein>
<evidence type="ECO:0000256" key="1">
    <source>
        <dbReference type="ARBA" id="ARBA00022679"/>
    </source>
</evidence>
<accession>A0A8J7WQ72</accession>
<evidence type="ECO:0000259" key="3">
    <source>
        <dbReference type="PROSITE" id="PS51186"/>
    </source>
</evidence>
<dbReference type="EMBL" id="JAGSXH010000036">
    <property type="protein sequence ID" value="MBS2963887.1"/>
    <property type="molecule type" value="Genomic_DNA"/>
</dbReference>
<keyword evidence="2" id="KW-0012">Acyltransferase</keyword>
<comment type="caution">
    <text evidence="4">The sequence shown here is derived from an EMBL/GenBank/DDBJ whole genome shotgun (WGS) entry which is preliminary data.</text>
</comment>
<dbReference type="Proteomes" id="UP000677913">
    <property type="component" value="Unassembled WGS sequence"/>
</dbReference>
<feature type="domain" description="N-acetyltransferase" evidence="3">
    <location>
        <begin position="3"/>
        <end position="163"/>
    </location>
</feature>
<sequence length="163" mass="17481">MDVLVREARDNELGEVGAVTAAAYDGIVSPEYLVVLRDARPRRDAPHTTLLVALDDGTEGLLGTVVYAAAGSPYRNLGRDAESEIRMLGVLAAARGRGVGEALVQACVARAKAQGCPRLVLSTEPEMLAAQRLYTRLGFARTPQRDWTFKPGLSLLTYALELG</sequence>
<evidence type="ECO:0000256" key="2">
    <source>
        <dbReference type="ARBA" id="ARBA00023315"/>
    </source>
</evidence>
<name>A0A8J7WQ72_9ACTN</name>
<dbReference type="InterPro" id="IPR000182">
    <property type="entry name" value="GNAT_dom"/>
</dbReference>
<dbReference type="GO" id="GO:0016747">
    <property type="term" value="F:acyltransferase activity, transferring groups other than amino-acyl groups"/>
    <property type="evidence" value="ECO:0007669"/>
    <property type="project" value="InterPro"/>
</dbReference>
<dbReference type="InterPro" id="IPR050832">
    <property type="entry name" value="Bact_Acetyltransf"/>
</dbReference>
<dbReference type="CDD" id="cd04301">
    <property type="entry name" value="NAT_SF"/>
    <property type="match status" value="1"/>
</dbReference>
<organism evidence="4 5">
    <name type="scientific">Actinocrinis puniceicyclus</name>
    <dbReference type="NCBI Taxonomy" id="977794"/>
    <lineage>
        <taxon>Bacteria</taxon>
        <taxon>Bacillati</taxon>
        <taxon>Actinomycetota</taxon>
        <taxon>Actinomycetes</taxon>
        <taxon>Catenulisporales</taxon>
        <taxon>Actinospicaceae</taxon>
        <taxon>Actinocrinis</taxon>
    </lineage>
</organism>
<evidence type="ECO:0000313" key="5">
    <source>
        <dbReference type="Proteomes" id="UP000677913"/>
    </source>
</evidence>
<dbReference type="InterPro" id="IPR016181">
    <property type="entry name" value="Acyl_CoA_acyltransferase"/>
</dbReference>
<reference evidence="4" key="1">
    <citation type="submission" date="2021-04" db="EMBL/GenBank/DDBJ databases">
        <title>Genome based classification of Actinospica acidithermotolerans sp. nov., an actinobacterium isolated from an Indonesian hot spring.</title>
        <authorList>
            <person name="Kusuma A.B."/>
            <person name="Putra K.E."/>
            <person name="Nafisah S."/>
            <person name="Loh J."/>
            <person name="Nouioui I."/>
            <person name="Goodfellow M."/>
        </authorList>
    </citation>
    <scope>NUCLEOTIDE SEQUENCE</scope>
    <source>
        <strain evidence="4">DSM 45618</strain>
    </source>
</reference>
<dbReference type="SUPFAM" id="SSF55729">
    <property type="entry name" value="Acyl-CoA N-acyltransferases (Nat)"/>
    <property type="match status" value="1"/>
</dbReference>